<accession>A0A814HWW9</accession>
<evidence type="ECO:0000256" key="2">
    <source>
        <dbReference type="SAM" id="Phobius"/>
    </source>
</evidence>
<dbReference type="PANTHER" id="PTHR46599">
    <property type="entry name" value="PIGGYBAC TRANSPOSABLE ELEMENT-DERIVED PROTEIN 4"/>
    <property type="match status" value="1"/>
</dbReference>
<dbReference type="PANTHER" id="PTHR46599:SF6">
    <property type="entry name" value="DUAL SPECIFICITY PHOSPHATASE 26"/>
    <property type="match status" value="1"/>
</dbReference>
<evidence type="ECO:0000256" key="1">
    <source>
        <dbReference type="SAM" id="MobiDB-lite"/>
    </source>
</evidence>
<dbReference type="AlphaFoldDB" id="A0A814HWW9"/>
<evidence type="ECO:0000313" key="3">
    <source>
        <dbReference type="EMBL" id="CAF1016135.1"/>
    </source>
</evidence>
<sequence length="127" mass="14463">MVKIYPVKCRTRRWPVQVFFNILNMAGINSWILFNKCNSGKISRRDFLIGLGMEILDLLKVSKGATTPCTPTSSTKKRNNSEMVSTPVSAKKSKQEQRKKWWACSQCIEETVINSIGVLCHQEGKRL</sequence>
<protein>
    <recommendedName>
        <fullName evidence="5">PiggyBac transposable element-derived protein domain-containing protein</fullName>
    </recommendedName>
</protein>
<dbReference type="EMBL" id="CAJNOC010004285">
    <property type="protein sequence ID" value="CAF1016135.1"/>
    <property type="molecule type" value="Genomic_DNA"/>
</dbReference>
<gene>
    <name evidence="3" type="ORF">OXX778_LOCUS17139</name>
</gene>
<feature type="region of interest" description="Disordered" evidence="1">
    <location>
        <begin position="66"/>
        <end position="94"/>
    </location>
</feature>
<proteinExistence type="predicted"/>
<comment type="caution">
    <text evidence="3">The sequence shown here is derived from an EMBL/GenBank/DDBJ whole genome shotgun (WGS) entry which is preliminary data.</text>
</comment>
<evidence type="ECO:0008006" key="5">
    <source>
        <dbReference type="Google" id="ProtNLM"/>
    </source>
</evidence>
<feature type="transmembrane region" description="Helical" evidence="2">
    <location>
        <begin position="14"/>
        <end position="34"/>
    </location>
</feature>
<keyword evidence="2" id="KW-0812">Transmembrane</keyword>
<dbReference type="Proteomes" id="UP000663879">
    <property type="component" value="Unassembled WGS sequence"/>
</dbReference>
<reference evidence="3" key="1">
    <citation type="submission" date="2021-02" db="EMBL/GenBank/DDBJ databases">
        <authorList>
            <person name="Nowell W R."/>
        </authorList>
    </citation>
    <scope>NUCLEOTIDE SEQUENCE</scope>
    <source>
        <strain evidence="3">Ploen Becks lab</strain>
    </source>
</reference>
<evidence type="ECO:0000313" key="4">
    <source>
        <dbReference type="Proteomes" id="UP000663879"/>
    </source>
</evidence>
<dbReference type="OrthoDB" id="10049986at2759"/>
<keyword evidence="4" id="KW-1185">Reference proteome</keyword>
<organism evidence="3 4">
    <name type="scientific">Brachionus calyciflorus</name>
    <dbReference type="NCBI Taxonomy" id="104777"/>
    <lineage>
        <taxon>Eukaryota</taxon>
        <taxon>Metazoa</taxon>
        <taxon>Spiralia</taxon>
        <taxon>Gnathifera</taxon>
        <taxon>Rotifera</taxon>
        <taxon>Eurotatoria</taxon>
        <taxon>Monogononta</taxon>
        <taxon>Pseudotrocha</taxon>
        <taxon>Ploima</taxon>
        <taxon>Brachionidae</taxon>
        <taxon>Brachionus</taxon>
    </lineage>
</organism>
<keyword evidence="2" id="KW-1133">Transmembrane helix</keyword>
<keyword evidence="2" id="KW-0472">Membrane</keyword>
<name>A0A814HWW9_9BILA</name>